<protein>
    <submittedName>
        <fullName evidence="3">Helix-turn-helix domain-containing protein</fullName>
    </submittedName>
</protein>
<organism evidence="3 4">
    <name type="scientific">Flavobacterium nakdongensis</name>
    <dbReference type="NCBI Taxonomy" id="3073563"/>
    <lineage>
        <taxon>Bacteria</taxon>
        <taxon>Pseudomonadati</taxon>
        <taxon>Bacteroidota</taxon>
        <taxon>Flavobacteriia</taxon>
        <taxon>Flavobacteriales</taxon>
        <taxon>Flavobacteriaceae</taxon>
        <taxon>Flavobacterium</taxon>
    </lineage>
</organism>
<accession>A0ABY9R953</accession>
<evidence type="ECO:0000313" key="3">
    <source>
        <dbReference type="EMBL" id="WMW77783.1"/>
    </source>
</evidence>
<dbReference type="RefSeq" id="WP_309532118.1">
    <property type="nucleotide sequence ID" value="NZ_CP133721.1"/>
</dbReference>
<gene>
    <name evidence="3" type="ORF">RF683_09865</name>
</gene>
<name>A0ABY9R953_9FLAO</name>
<dbReference type="EMBL" id="CP133721">
    <property type="protein sequence ID" value="WMW77783.1"/>
    <property type="molecule type" value="Genomic_DNA"/>
</dbReference>
<feature type="transmembrane region" description="Helical" evidence="1">
    <location>
        <begin position="334"/>
        <end position="353"/>
    </location>
</feature>
<keyword evidence="1" id="KW-0812">Transmembrane</keyword>
<feature type="domain" description="HTH araC/xylS-type" evidence="2">
    <location>
        <begin position="394"/>
        <end position="506"/>
    </location>
</feature>
<dbReference type="InterPro" id="IPR018060">
    <property type="entry name" value="HTH_AraC"/>
</dbReference>
<keyword evidence="1" id="KW-0472">Membrane</keyword>
<dbReference type="Pfam" id="PF12833">
    <property type="entry name" value="HTH_18"/>
    <property type="match status" value="1"/>
</dbReference>
<sequence length="522" mass="61657">MRYKLLAFVIVCLILFPQNKLCGQTTLKQQLLISKAQNEYISQPHESLKIALLLLKEANTNNEKIKLNLLVYKIYSLLGDYTNASNYLFAANAYVDKKSVYQNVKINIEKAALLKSIYLHKQSFNYLNKALIDIKKIKNINNFNEIKAEILFQELELLLHKKEYKKAHKIIEKKHIQYLLEKNIESKKRLLLIRSEINIYLGKFESNAYIIDELKKLINQKDAYFEIQVWNLIAKHYFYQRDYFNAIENALKIKKLITLIDNNYLLENNTETLALSYLALNKRQDYKLLNTKLLTIQNEIEKEEKEAINTVYNLINSEYINDYSLKKKEYNFKLYFSIGIFILSFFIFGLFTYKKFLYKKRLEEIFRYLDFSNHSILSIPEEFDTINKKNAIRAETEQLILNKLKKFETTKKFTNKDISLAVLAGQFETNTKYLSEIINKHYNINFNTYINNLRINFIVDKLKKEPNFCNYKISYLAEISGFSSHSSFATVFKSTIGISPIKFIELLKNETNDTFITSPENE</sequence>
<evidence type="ECO:0000259" key="2">
    <source>
        <dbReference type="PROSITE" id="PS01124"/>
    </source>
</evidence>
<reference evidence="3" key="1">
    <citation type="submission" date="2023-09" db="EMBL/GenBank/DDBJ databases">
        <title>Flavobacterium sp. 20NA77.7 isolated from freshwater.</title>
        <authorList>
            <person name="Le V."/>
            <person name="Ko S.-R."/>
            <person name="Ahn C.-Y."/>
            <person name="Oh H.-M."/>
        </authorList>
    </citation>
    <scope>NUCLEOTIDE SEQUENCE</scope>
    <source>
        <strain evidence="3">20NA77.7</strain>
    </source>
</reference>
<dbReference type="Gene3D" id="1.10.10.60">
    <property type="entry name" value="Homeodomain-like"/>
    <property type="match status" value="2"/>
</dbReference>
<evidence type="ECO:0000256" key="1">
    <source>
        <dbReference type="SAM" id="Phobius"/>
    </source>
</evidence>
<dbReference type="SMART" id="SM00342">
    <property type="entry name" value="HTH_ARAC"/>
    <property type="match status" value="1"/>
</dbReference>
<keyword evidence="1" id="KW-1133">Transmembrane helix</keyword>
<proteinExistence type="predicted"/>
<keyword evidence="4" id="KW-1185">Reference proteome</keyword>
<dbReference type="PROSITE" id="PS01124">
    <property type="entry name" value="HTH_ARAC_FAMILY_2"/>
    <property type="match status" value="1"/>
</dbReference>
<evidence type="ECO:0000313" key="4">
    <source>
        <dbReference type="Proteomes" id="UP001180481"/>
    </source>
</evidence>
<dbReference type="Proteomes" id="UP001180481">
    <property type="component" value="Chromosome"/>
</dbReference>